<evidence type="ECO:0000313" key="2">
    <source>
        <dbReference type="EMBL" id="MCR1897978.1"/>
    </source>
</evidence>
<organism evidence="2 3">
    <name type="scientific">Irregularibacter muris</name>
    <dbReference type="NCBI Taxonomy" id="1796619"/>
    <lineage>
        <taxon>Bacteria</taxon>
        <taxon>Bacillati</taxon>
        <taxon>Bacillota</taxon>
        <taxon>Clostridia</taxon>
        <taxon>Eubacteriales</taxon>
        <taxon>Eubacteriaceae</taxon>
        <taxon>Irregularibacter</taxon>
    </lineage>
</organism>
<dbReference type="EMBL" id="JANKAS010000002">
    <property type="protein sequence ID" value="MCR1897978.1"/>
    <property type="molecule type" value="Genomic_DNA"/>
</dbReference>
<feature type="transmembrane region" description="Helical" evidence="1">
    <location>
        <begin position="12"/>
        <end position="32"/>
    </location>
</feature>
<gene>
    <name evidence="2" type="ORF">NSA47_03115</name>
</gene>
<evidence type="ECO:0000256" key="1">
    <source>
        <dbReference type="SAM" id="Phobius"/>
    </source>
</evidence>
<reference evidence="2" key="1">
    <citation type="submission" date="2022-07" db="EMBL/GenBank/DDBJ databases">
        <title>Enhanced cultured diversity of the mouse gut microbiota enables custom-made synthetic communities.</title>
        <authorList>
            <person name="Afrizal A."/>
        </authorList>
    </citation>
    <scope>NUCLEOTIDE SEQUENCE</scope>
    <source>
        <strain evidence="2">DSM 28593</strain>
    </source>
</reference>
<accession>A0AAE3L3B5</accession>
<dbReference type="AlphaFoldDB" id="A0AAE3L3B5"/>
<comment type="caution">
    <text evidence="2">The sequence shown here is derived from an EMBL/GenBank/DDBJ whole genome shotgun (WGS) entry which is preliminary data.</text>
</comment>
<keyword evidence="1" id="KW-0812">Transmembrane</keyword>
<keyword evidence="1" id="KW-1133">Transmembrane helix</keyword>
<name>A0AAE3L3B5_9FIRM</name>
<protein>
    <submittedName>
        <fullName evidence="2">Pilus assembly PilX N-terminal domain-containing protein</fullName>
    </submittedName>
</protein>
<keyword evidence="3" id="KW-1185">Reference proteome</keyword>
<dbReference type="RefSeq" id="WP_257529443.1">
    <property type="nucleotide sequence ID" value="NZ_JANKAS010000002.1"/>
</dbReference>
<sequence>MQRLADQSGGILVFTLLTITILSILGLALLPLTAIEYKSSSNFSTFEKAYFLAEAGVEETLAELEYNWNYRNEGERWISLDDGEYKVKIQGSGMERTIKSWGKVENIVRAIETKVQRPTHRINLQKLKDYAILSQGDIHIEELGNIYSEEGYEKAILGSWGNLYFESAQEDGKADLHIKGEIIPSYPTDHNKNINYPKNFPPSSKELMDLSNFNIEQYISWLKRNFGEGPENSSGVNRVVEFKPVTSKEENLELDEHQISSPREDQIIIIKNYDSVTLGGQFNGLIIVDQVDNLKIKNKSIINGMLIFTGNELKITEFQVAGGSSTINGSMMCLNSYIQNENWKLKLNHNPSILAKLNEYLPQNFESSGQGKGLSIHVIHWKEIDSQEEN</sequence>
<proteinExistence type="predicted"/>
<keyword evidence="1" id="KW-0472">Membrane</keyword>
<evidence type="ECO:0000313" key="3">
    <source>
        <dbReference type="Proteomes" id="UP001205748"/>
    </source>
</evidence>
<dbReference type="Proteomes" id="UP001205748">
    <property type="component" value="Unassembled WGS sequence"/>
</dbReference>